<dbReference type="AlphaFoldDB" id="A0A024U661"/>
<dbReference type="InterPro" id="IPR016024">
    <property type="entry name" value="ARM-type_fold"/>
</dbReference>
<dbReference type="Pfam" id="PF24573">
    <property type="entry name" value="HEAT_DAAF5"/>
    <property type="match status" value="1"/>
</dbReference>
<dbReference type="InterPro" id="IPR011989">
    <property type="entry name" value="ARM-like"/>
</dbReference>
<evidence type="ECO:0000259" key="2">
    <source>
        <dbReference type="Pfam" id="PF25757"/>
    </source>
</evidence>
<reference evidence="3" key="1">
    <citation type="submission" date="2013-12" db="EMBL/GenBank/DDBJ databases">
        <title>The Genome Sequence of Aphanomyces invadans NJM9701.</title>
        <authorList>
            <consortium name="The Broad Institute Genomics Platform"/>
            <person name="Russ C."/>
            <person name="Tyler B."/>
            <person name="van West P."/>
            <person name="Dieguez-Uribeondo J."/>
            <person name="Young S.K."/>
            <person name="Zeng Q."/>
            <person name="Gargeya S."/>
            <person name="Fitzgerald M."/>
            <person name="Abouelleil A."/>
            <person name="Alvarado L."/>
            <person name="Chapman S.B."/>
            <person name="Gainer-Dewar J."/>
            <person name="Goldberg J."/>
            <person name="Griggs A."/>
            <person name="Gujja S."/>
            <person name="Hansen M."/>
            <person name="Howarth C."/>
            <person name="Imamovic A."/>
            <person name="Ireland A."/>
            <person name="Larimer J."/>
            <person name="McCowan C."/>
            <person name="Murphy C."/>
            <person name="Pearson M."/>
            <person name="Poon T.W."/>
            <person name="Priest M."/>
            <person name="Roberts A."/>
            <person name="Saif S."/>
            <person name="Shea T."/>
            <person name="Sykes S."/>
            <person name="Wortman J."/>
            <person name="Nusbaum C."/>
            <person name="Birren B."/>
        </authorList>
    </citation>
    <scope>NUCLEOTIDE SEQUENCE [LARGE SCALE GENOMIC DNA]</scope>
    <source>
        <strain evidence="3">NJM9701</strain>
    </source>
</reference>
<dbReference type="PANTHER" id="PTHR16216">
    <property type="entry name" value="DYNEIN ASSEMBLY FACTOR 5, AXONEMAL"/>
    <property type="match status" value="1"/>
</dbReference>
<accession>A0A024U661</accession>
<dbReference type="PANTHER" id="PTHR16216:SF2">
    <property type="entry name" value="DYNEIN AXONEMAL ASSEMBLY FACTOR 5"/>
    <property type="match status" value="1"/>
</dbReference>
<evidence type="ECO:0000259" key="1">
    <source>
        <dbReference type="Pfam" id="PF24573"/>
    </source>
</evidence>
<dbReference type="RefSeq" id="XP_008869563.1">
    <property type="nucleotide sequence ID" value="XM_008871341.1"/>
</dbReference>
<sequence>METEVGKWLQRDVNCLSDPQRMVRKRALEKLSRVSDLVAKFGQDQLVQFFHAQLMTPLLQCIGDPVEKCRELSLVACTAFGTMGAFNTEERVNAVIVTIYGRVGKAPFVETAEEIRLLLLELLHAVLQRTPAEYSLSAEVMDVVGKTASDPFPDAKKACCDTILVLAQKWKSLVKQHLGTVVKPFTMNLGHQHAKIRQCTLQALEAVVPCGSTSLPELMKDILLPNLSKVVFDRSPSVRKQLVQTTGSWFEHIDELREFEASLVPLFLAGIADESPDVQAFCLTYLDKLNAKWEESEDMAAPSDMEVDTAASQHDVVTPPFLHRPGAGARRVVQRLLGKILPSLLEQCADWTALTRQKSATILRVVLVLAEGGVNAHLDMILTALAKSCRDEEASVVDAVAGCMQIVGRYCHADLLFSLLLPLSAGRLAGQDTPHHRMNGLVLLSMAIAGMEATRILPHMETITETLSEAGLRDTDVPDMQDHLAKLTSTIVTTGAPLFPSHDVLAFRLFWVLNHIVAATPEDSIAFHTAIDALQALAAASHVELDGLYRMHLPQVIHAIRPKDSETWSKAASSRVLFDSLCRRGGRATADQMHIVVPIVLTHLTPSNDPDVRLSFLALLETLLGNTLMAQSFQPFAASLLVKGITPNIVWQSGKVAATVRKVAMACTYTLLRQGLANQPALFEAAPQMLPVLKSCLDDSDAKTRQLVCLSLQHLFVALPNALGEEPVSQLYHEILKRLDDSNDLVRKAACATYVTFLRAAPRSHFRGTIIDYTMDALFVHLDDPDSDVQAAVFEVLKETFAVDPELLGKKARDHRSRHRSPYYCDKLLEL</sequence>
<dbReference type="VEuPathDB" id="FungiDB:H310_06323"/>
<name>A0A024U661_9STRA</name>
<feature type="domain" description="Dynein axonemal assembly factor 5 HEAT-repeat" evidence="1">
    <location>
        <begin position="319"/>
        <end position="496"/>
    </location>
</feature>
<feature type="domain" description="Dynein axonemal assembly factor 5 TPR repeats" evidence="2">
    <location>
        <begin position="15"/>
        <end position="295"/>
    </location>
</feature>
<dbReference type="InterPro" id="IPR057978">
    <property type="entry name" value="TPR_DAAF5"/>
</dbReference>
<dbReference type="STRING" id="157072.A0A024U661"/>
<dbReference type="EMBL" id="KI913962">
    <property type="protein sequence ID" value="ETW01715.1"/>
    <property type="molecule type" value="Genomic_DNA"/>
</dbReference>
<evidence type="ECO:0000313" key="3">
    <source>
        <dbReference type="EMBL" id="ETW01715.1"/>
    </source>
</evidence>
<dbReference type="GeneID" id="20083373"/>
<dbReference type="OrthoDB" id="413572at2759"/>
<protein>
    <recommendedName>
        <fullName evidence="4">TOG domain-containing protein</fullName>
    </recommendedName>
</protein>
<dbReference type="SUPFAM" id="SSF48371">
    <property type="entry name" value="ARM repeat"/>
    <property type="match status" value="2"/>
</dbReference>
<organism evidence="3">
    <name type="scientific">Aphanomyces invadans</name>
    <dbReference type="NCBI Taxonomy" id="157072"/>
    <lineage>
        <taxon>Eukaryota</taxon>
        <taxon>Sar</taxon>
        <taxon>Stramenopiles</taxon>
        <taxon>Oomycota</taxon>
        <taxon>Saprolegniomycetes</taxon>
        <taxon>Saprolegniales</taxon>
        <taxon>Verrucalvaceae</taxon>
        <taxon>Aphanomyces</taxon>
    </lineage>
</organism>
<evidence type="ECO:0008006" key="4">
    <source>
        <dbReference type="Google" id="ProtNLM"/>
    </source>
</evidence>
<dbReference type="InterPro" id="IPR056497">
    <property type="entry name" value="HEAT_DAAF5"/>
</dbReference>
<dbReference type="InterPro" id="IPR052623">
    <property type="entry name" value="DAAF5"/>
</dbReference>
<gene>
    <name evidence="3" type="ORF">H310_06323</name>
</gene>
<proteinExistence type="predicted"/>
<dbReference type="Gene3D" id="1.25.10.10">
    <property type="entry name" value="Leucine-rich Repeat Variant"/>
    <property type="match status" value="2"/>
</dbReference>
<dbReference type="eggNOG" id="ENOG502QRXT">
    <property type="taxonomic scope" value="Eukaryota"/>
</dbReference>
<dbReference type="Pfam" id="PF25757">
    <property type="entry name" value="TPR_DNAAF5"/>
    <property type="match status" value="1"/>
</dbReference>